<proteinExistence type="predicted"/>
<sequence length="738" mass="79060">MSGGTRVSSGIGGGLKKTIQDIREIAGQHTDEDIYAMLKECSMDPNETIQRLLHLDTFHEVKKKHGRRKENVEIRAFDNLGQQQGARVGRGAKVGRGNFHSQKDNGRRNIGGSKENGFTNISKGPKSENKAAPQSSRSVHLEVIGKNSQGGAPQENVGDINPAGHDLVPKILIPGETRLPADGSKTLSLTLTPASFASKQETILSNGNHVNSAEPCRQPSFSSETVNLGAVFSCSISVRDDQHAILNGDATWSNDKIQIDGPISCMPKNVDTANSQLTDCNGNGEPQQADFAAKDVSYKETDNYVEEQFSSEEDTSVLNEDASKFNASDGHVVFPGHLQVPEAYKTKLTFGSFDCYWSVDGKQTSGGNGMNTDTQIDDPNLVKTVVQSSIESGVISTVKDAQEIEDPSHLQSPPPVSENTPLAEHPSSDVVIKIDESEAESRLRNGGPGLANPSSNYVFGYAPRGQLQTHDSTESQGGSLVASSTSSMDHSSRTQPSGVEHDMASSPPPAPLLRQTYHPNFFPYGHYYPQFFVPQVQQYITHGGFPQHPSVANVYITPAAAAAAGIKYSHQQQKQGSNAGTDDYIGVPSGYGPYVPYAFPYGLPPVVVPGNVTVDDNHATQSKENTTAHMTDQQIESPGEWMAGTGRTISGMQVNPFYNLATGQGHPMVFPSTPAGFGGFGGVYHPAAAQTIPATQPTVHPYIHQTQAIGSAEAGAMPPAGFYQQQPQGAPIIWNNKQ</sequence>
<evidence type="ECO:0000313" key="3">
    <source>
        <dbReference type="EnsemblPlants" id="Kaladp0053s0691.1.v1.1"/>
    </source>
</evidence>
<dbReference type="Proteomes" id="UP000594263">
    <property type="component" value="Unplaced"/>
</dbReference>
<dbReference type="GO" id="GO:0005634">
    <property type="term" value="C:nucleus"/>
    <property type="evidence" value="ECO:0007669"/>
    <property type="project" value="TreeGrafter"/>
</dbReference>
<dbReference type="GO" id="GO:0051082">
    <property type="term" value="F:unfolded protein binding"/>
    <property type="evidence" value="ECO:0007669"/>
    <property type="project" value="TreeGrafter"/>
</dbReference>
<dbReference type="InterPro" id="IPR009060">
    <property type="entry name" value="UBA-like_sf"/>
</dbReference>
<feature type="compositionally biased region" description="Low complexity" evidence="1">
    <location>
        <begin position="84"/>
        <end position="97"/>
    </location>
</feature>
<keyword evidence="4" id="KW-1185">Reference proteome</keyword>
<dbReference type="Pfam" id="PF06972">
    <property type="entry name" value="GIP1_N"/>
    <property type="match status" value="1"/>
</dbReference>
<evidence type="ECO:0000313" key="4">
    <source>
        <dbReference type="Proteomes" id="UP000594263"/>
    </source>
</evidence>
<protein>
    <recommendedName>
        <fullName evidence="2">GBF-interacting protein 1 N-terminal domain-containing protein</fullName>
    </recommendedName>
</protein>
<dbReference type="SUPFAM" id="SSF46934">
    <property type="entry name" value="UBA-like"/>
    <property type="match status" value="1"/>
</dbReference>
<name>A0A7N0U6B5_KALFE</name>
<dbReference type="Gramene" id="Kaladp0053s0691.1.v1.1">
    <property type="protein sequence ID" value="Kaladp0053s0691.1.v1.1"/>
    <property type="gene ID" value="Kaladp0053s0691.v1.1"/>
</dbReference>
<organism evidence="3 4">
    <name type="scientific">Kalanchoe fedtschenkoi</name>
    <name type="common">Lavender scallops</name>
    <name type="synonym">South American air plant</name>
    <dbReference type="NCBI Taxonomy" id="63787"/>
    <lineage>
        <taxon>Eukaryota</taxon>
        <taxon>Viridiplantae</taxon>
        <taxon>Streptophyta</taxon>
        <taxon>Embryophyta</taxon>
        <taxon>Tracheophyta</taxon>
        <taxon>Spermatophyta</taxon>
        <taxon>Magnoliopsida</taxon>
        <taxon>eudicotyledons</taxon>
        <taxon>Gunneridae</taxon>
        <taxon>Pentapetalae</taxon>
        <taxon>Saxifragales</taxon>
        <taxon>Crassulaceae</taxon>
        <taxon>Kalanchoe</taxon>
    </lineage>
</organism>
<evidence type="ECO:0000259" key="2">
    <source>
        <dbReference type="Pfam" id="PF06972"/>
    </source>
</evidence>
<dbReference type="PANTHER" id="PTHR46775:SF2">
    <property type="entry name" value="GBF-INTERACTING PROTEIN 1-LIKE"/>
    <property type="match status" value="1"/>
</dbReference>
<accession>A0A7N0U6B5</accession>
<dbReference type="PANTHER" id="PTHR46775">
    <property type="entry name" value="FLOCCULATION PROTEIN (DUF1296)"/>
    <property type="match status" value="1"/>
</dbReference>
<feature type="compositionally biased region" description="Basic and acidic residues" evidence="1">
    <location>
        <begin position="432"/>
        <end position="443"/>
    </location>
</feature>
<reference evidence="3" key="1">
    <citation type="submission" date="2021-01" db="UniProtKB">
        <authorList>
            <consortium name="EnsemblPlants"/>
        </authorList>
    </citation>
    <scope>IDENTIFICATION</scope>
</reference>
<evidence type="ECO:0000256" key="1">
    <source>
        <dbReference type="SAM" id="MobiDB-lite"/>
    </source>
</evidence>
<dbReference type="InterPro" id="IPR009719">
    <property type="entry name" value="GIP1_N"/>
</dbReference>
<dbReference type="InterPro" id="IPR044277">
    <property type="entry name" value="GIP1"/>
</dbReference>
<dbReference type="EnsemblPlants" id="Kaladp0053s0691.1.v1.1">
    <property type="protein sequence ID" value="Kaladp0053s0691.1.v1.1"/>
    <property type="gene ID" value="Kaladp0053s0691.v1.1"/>
</dbReference>
<feature type="domain" description="GBF-interacting protein 1 N-terminal" evidence="2">
    <location>
        <begin position="14"/>
        <end position="70"/>
    </location>
</feature>
<feature type="region of interest" description="Disordered" evidence="1">
    <location>
        <begin position="405"/>
        <end position="512"/>
    </location>
</feature>
<feature type="compositionally biased region" description="Polar residues" evidence="1">
    <location>
        <begin position="466"/>
        <end position="482"/>
    </location>
</feature>
<feature type="region of interest" description="Disordered" evidence="1">
    <location>
        <begin position="84"/>
        <end position="138"/>
    </location>
</feature>
<dbReference type="AlphaFoldDB" id="A0A7N0U6B5"/>